<evidence type="ECO:0000313" key="2">
    <source>
        <dbReference type="Proteomes" id="UP000011713"/>
    </source>
</evidence>
<keyword evidence="2" id="KW-1185">Reference proteome</keyword>
<dbReference type="HOGENOM" id="CLU_2325202_0_0_1"/>
<protein>
    <submittedName>
        <fullName evidence="1">Uncharacterized protein</fullName>
    </submittedName>
</protein>
<dbReference type="EnsemblProtists" id="HpaT802380">
    <property type="protein sequence ID" value="HpaP802380"/>
    <property type="gene ID" value="HpaG802380"/>
</dbReference>
<dbReference type="EMBL" id="JH597876">
    <property type="status" value="NOT_ANNOTATED_CDS"/>
    <property type="molecule type" value="Genomic_DNA"/>
</dbReference>
<proteinExistence type="predicted"/>
<dbReference type="Proteomes" id="UP000011713">
    <property type="component" value="Unassembled WGS sequence"/>
</dbReference>
<sequence length="99" mass="11260">MARSRIEANIATALTPCMLFAHHSRTVWHSIRKVFPHHELSQSVYHGLLSSIVSPKDKACPTTYNAVCLHELLMASCQIPVHAECLNRVHTELKRKHPR</sequence>
<reference evidence="2" key="1">
    <citation type="journal article" date="2010" name="Science">
        <title>Signatures of adaptation to obligate biotrophy in the Hyaloperonospora arabidopsidis genome.</title>
        <authorList>
            <person name="Baxter L."/>
            <person name="Tripathy S."/>
            <person name="Ishaque N."/>
            <person name="Boot N."/>
            <person name="Cabral A."/>
            <person name="Kemen E."/>
            <person name="Thines M."/>
            <person name="Ah-Fong A."/>
            <person name="Anderson R."/>
            <person name="Badejoko W."/>
            <person name="Bittner-Eddy P."/>
            <person name="Boore J.L."/>
            <person name="Chibucos M.C."/>
            <person name="Coates M."/>
            <person name="Dehal P."/>
            <person name="Delehaunty K."/>
            <person name="Dong S."/>
            <person name="Downton P."/>
            <person name="Dumas B."/>
            <person name="Fabro G."/>
            <person name="Fronick C."/>
            <person name="Fuerstenberg S.I."/>
            <person name="Fulton L."/>
            <person name="Gaulin E."/>
            <person name="Govers F."/>
            <person name="Hughes L."/>
            <person name="Humphray S."/>
            <person name="Jiang R.H."/>
            <person name="Judelson H."/>
            <person name="Kamoun S."/>
            <person name="Kyung K."/>
            <person name="Meijer H."/>
            <person name="Minx P."/>
            <person name="Morris P."/>
            <person name="Nelson J."/>
            <person name="Phuntumart V."/>
            <person name="Qutob D."/>
            <person name="Rehmany A."/>
            <person name="Rougon-Cardoso A."/>
            <person name="Ryden P."/>
            <person name="Torto-Alalibo T."/>
            <person name="Studholme D."/>
            <person name="Wang Y."/>
            <person name="Win J."/>
            <person name="Wood J."/>
            <person name="Clifton S.W."/>
            <person name="Rogers J."/>
            <person name="Van den Ackerveken G."/>
            <person name="Jones J.D."/>
            <person name="McDowell J.M."/>
            <person name="Beynon J."/>
            <person name="Tyler B.M."/>
        </authorList>
    </citation>
    <scope>NUCLEOTIDE SEQUENCE [LARGE SCALE GENOMIC DNA]</scope>
    <source>
        <strain evidence="2">Emoy2</strain>
    </source>
</reference>
<organism evidence="1 2">
    <name type="scientific">Hyaloperonospora arabidopsidis (strain Emoy2)</name>
    <name type="common">Downy mildew agent</name>
    <name type="synonym">Peronospora arabidopsidis</name>
    <dbReference type="NCBI Taxonomy" id="559515"/>
    <lineage>
        <taxon>Eukaryota</taxon>
        <taxon>Sar</taxon>
        <taxon>Stramenopiles</taxon>
        <taxon>Oomycota</taxon>
        <taxon>Peronosporomycetes</taxon>
        <taxon>Peronosporales</taxon>
        <taxon>Peronosporaceae</taxon>
        <taxon>Hyaloperonospora</taxon>
    </lineage>
</organism>
<evidence type="ECO:0000313" key="1">
    <source>
        <dbReference type="EnsemblProtists" id="HpaP802380"/>
    </source>
</evidence>
<name>M4B7X8_HYAAE</name>
<accession>M4B7X8</accession>
<reference evidence="1" key="2">
    <citation type="submission" date="2015-06" db="UniProtKB">
        <authorList>
            <consortium name="EnsemblProtists"/>
        </authorList>
    </citation>
    <scope>IDENTIFICATION</scope>
    <source>
        <strain evidence="1">Emoy2</strain>
    </source>
</reference>
<dbReference type="VEuPathDB" id="FungiDB:HpaG802380"/>
<dbReference type="AlphaFoldDB" id="M4B7X8"/>
<dbReference type="InParanoid" id="M4B7X8"/>